<dbReference type="Gene3D" id="3.40.50.170">
    <property type="entry name" value="Formyl transferase, N-terminal domain"/>
    <property type="match status" value="1"/>
</dbReference>
<keyword evidence="7" id="KW-1185">Reference proteome</keyword>
<comment type="pathway">
    <text evidence="1">Purine metabolism; IMP biosynthesis via de novo pathway; N(2)-formyl-N(1)-(5-phospho-D-ribosyl)glycinamide from N(1)-(5-phospho-D-ribosyl)glycinamide (10-formyl THF route): step 1/1.</text>
</comment>
<proteinExistence type="predicted"/>
<dbReference type="Pfam" id="PF00551">
    <property type="entry name" value="Formyl_trans_N"/>
    <property type="match status" value="1"/>
</dbReference>
<dbReference type="InterPro" id="IPR036477">
    <property type="entry name" value="Formyl_transf_N_sf"/>
</dbReference>
<gene>
    <name evidence="6" type="ORF">PMAL9190_03394</name>
</gene>
<dbReference type="InterPro" id="IPR002376">
    <property type="entry name" value="Formyl_transf_N"/>
</dbReference>
<organism evidence="6 7">
    <name type="scientific">Photobacterium malacitanum</name>
    <dbReference type="NCBI Taxonomy" id="2204294"/>
    <lineage>
        <taxon>Bacteria</taxon>
        <taxon>Pseudomonadati</taxon>
        <taxon>Pseudomonadota</taxon>
        <taxon>Gammaproteobacteria</taxon>
        <taxon>Vibrionales</taxon>
        <taxon>Vibrionaceae</taxon>
        <taxon>Photobacterium</taxon>
    </lineage>
</organism>
<dbReference type="RefSeq" id="WP_087846190.1">
    <property type="nucleotide sequence ID" value="NZ_FYAK01000011.1"/>
</dbReference>
<evidence type="ECO:0000313" key="7">
    <source>
        <dbReference type="Proteomes" id="UP000195963"/>
    </source>
</evidence>
<keyword evidence="4" id="KW-0658">Purine biosynthesis</keyword>
<sequence length="268" mass="30492">MKIVAFIGDQPNHWGLISKVSQIATISSVVTVSKKYNKKKSYSKFIQSICALPLSLAWRKMQRSFIITDEFKSRVLKVSTNDINSDEVLEFIVNESPDLVIVSGTNLLGAKLIKELSKTSKIMNLHTGISPYVKGGPNCTNWCLSNRNFHLIGNTVMWLDDGIDTGNLIVTEKCPLIGNESLSELHIKVMNHAHDIYSKVIKAYVNKQPLQNISQHEISSGHLYLTKDWNKKEVIKALYNYYFYFSNENINNNINDVLFVNTDNYKKK</sequence>
<evidence type="ECO:0000259" key="5">
    <source>
        <dbReference type="Pfam" id="PF00551"/>
    </source>
</evidence>
<feature type="domain" description="Formyl transferase N-terminal" evidence="5">
    <location>
        <begin position="58"/>
        <end position="201"/>
    </location>
</feature>
<name>A0A1Y6MS99_9GAMM</name>
<evidence type="ECO:0000313" key="6">
    <source>
        <dbReference type="EMBL" id="SMY38161.1"/>
    </source>
</evidence>
<evidence type="ECO:0000256" key="3">
    <source>
        <dbReference type="ARBA" id="ARBA00022679"/>
    </source>
</evidence>
<dbReference type="EC" id="2.1.2.2" evidence="2"/>
<dbReference type="AlphaFoldDB" id="A0A1Y6MS99"/>
<evidence type="ECO:0000256" key="1">
    <source>
        <dbReference type="ARBA" id="ARBA00005054"/>
    </source>
</evidence>
<dbReference type="PANTHER" id="PTHR43369">
    <property type="entry name" value="PHOSPHORIBOSYLGLYCINAMIDE FORMYLTRANSFERASE"/>
    <property type="match status" value="1"/>
</dbReference>
<protein>
    <recommendedName>
        <fullName evidence="2">phosphoribosylglycinamide formyltransferase 1</fullName>
        <ecNumber evidence="2">2.1.2.2</ecNumber>
    </recommendedName>
</protein>
<dbReference type="GO" id="GO:0006189">
    <property type="term" value="P:'de novo' IMP biosynthetic process"/>
    <property type="evidence" value="ECO:0007669"/>
    <property type="project" value="TreeGrafter"/>
</dbReference>
<dbReference type="Proteomes" id="UP000195963">
    <property type="component" value="Unassembled WGS sequence"/>
</dbReference>
<dbReference type="GO" id="GO:0004644">
    <property type="term" value="F:phosphoribosylglycinamide formyltransferase activity"/>
    <property type="evidence" value="ECO:0007669"/>
    <property type="project" value="UniProtKB-EC"/>
</dbReference>
<evidence type="ECO:0000256" key="4">
    <source>
        <dbReference type="ARBA" id="ARBA00022755"/>
    </source>
</evidence>
<dbReference type="SUPFAM" id="SSF53328">
    <property type="entry name" value="Formyltransferase"/>
    <property type="match status" value="1"/>
</dbReference>
<dbReference type="EMBL" id="FYAK01000011">
    <property type="protein sequence ID" value="SMY38161.1"/>
    <property type="molecule type" value="Genomic_DNA"/>
</dbReference>
<keyword evidence="3 6" id="KW-0808">Transferase</keyword>
<evidence type="ECO:0000256" key="2">
    <source>
        <dbReference type="ARBA" id="ARBA00012254"/>
    </source>
</evidence>
<dbReference type="GO" id="GO:0005737">
    <property type="term" value="C:cytoplasm"/>
    <property type="evidence" value="ECO:0007669"/>
    <property type="project" value="TreeGrafter"/>
</dbReference>
<dbReference type="PANTHER" id="PTHR43369:SF2">
    <property type="entry name" value="PHOSPHORIBOSYLGLYCINAMIDE FORMYLTRANSFERASE"/>
    <property type="match status" value="1"/>
</dbReference>
<accession>A0A1Y6MS99</accession>
<reference evidence="7" key="1">
    <citation type="submission" date="2017-06" db="EMBL/GenBank/DDBJ databases">
        <authorList>
            <person name="Rodrigo-Torres L."/>
            <person name="Arahal R.D."/>
            <person name="Lucena T."/>
        </authorList>
    </citation>
    <scope>NUCLEOTIDE SEQUENCE [LARGE SCALE GENOMIC DNA]</scope>
    <source>
        <strain evidence="7">CECT 9190</strain>
    </source>
</reference>